<dbReference type="Proteomes" id="UP000031980">
    <property type="component" value="Unassembled WGS sequence"/>
</dbReference>
<dbReference type="RefSeq" id="WP_041504732.1">
    <property type="nucleotide sequence ID" value="NZ_JPIU01000024.1"/>
</dbReference>
<keyword evidence="1" id="KW-1133">Transmembrane helix</keyword>
<reference evidence="2 3" key="1">
    <citation type="submission" date="2014-07" db="EMBL/GenBank/DDBJ databases">
        <title>Porphyromonadaceae bacterium OUH 308042 = ATCC BAA-2681 = DSM 28342 draft genome.</title>
        <authorList>
            <person name="Sydenham T.V."/>
            <person name="Hasman H."/>
            <person name="Justensen U.S."/>
        </authorList>
    </citation>
    <scope>NUCLEOTIDE SEQUENCE [LARGE SCALE GENOMIC DNA]</scope>
    <source>
        <strain evidence="2 3">OUH 308042</strain>
    </source>
</reference>
<evidence type="ECO:0000313" key="3">
    <source>
        <dbReference type="Proteomes" id="UP000031980"/>
    </source>
</evidence>
<gene>
    <name evidence="2" type="ORF">BA92_01290</name>
</gene>
<dbReference type="EMBL" id="JPIU01000024">
    <property type="protein sequence ID" value="KIO47112.1"/>
    <property type="molecule type" value="Genomic_DNA"/>
</dbReference>
<keyword evidence="1" id="KW-0812">Transmembrane</keyword>
<organism evidence="2 3">
    <name type="scientific">Sanguibacteroides justesenii</name>
    <dbReference type="NCBI Taxonomy" id="1547597"/>
    <lineage>
        <taxon>Bacteria</taxon>
        <taxon>Pseudomonadati</taxon>
        <taxon>Bacteroidota</taxon>
        <taxon>Bacteroidia</taxon>
        <taxon>Bacteroidales</taxon>
        <taxon>Porphyromonadaceae</taxon>
        <taxon>Sanguibacteroides</taxon>
    </lineage>
</organism>
<evidence type="ECO:0000313" key="2">
    <source>
        <dbReference type="EMBL" id="KIO47112.1"/>
    </source>
</evidence>
<sequence>MGRLRHELRASSLLECIVASVIWLGAFMVTMEILTRVMLKEQSPEEDLCAWVAVKRCFQDYSRGAFPSGNYTRTYDGGILEIELIPYRGKIQRLSIHVYPLRGKRDSRYDYLIKSENNEI</sequence>
<feature type="transmembrane region" description="Helical" evidence="1">
    <location>
        <begin position="12"/>
        <end position="34"/>
    </location>
</feature>
<evidence type="ECO:0000256" key="1">
    <source>
        <dbReference type="SAM" id="Phobius"/>
    </source>
</evidence>
<protein>
    <submittedName>
        <fullName evidence="2">Uncharacterized protein</fullName>
    </submittedName>
</protein>
<accession>A0A0C3NLK5</accession>
<keyword evidence="1" id="KW-0472">Membrane</keyword>
<keyword evidence="3" id="KW-1185">Reference proteome</keyword>
<dbReference type="AlphaFoldDB" id="A0A0C3NLK5"/>
<name>A0A0C3NLK5_9PORP</name>
<comment type="caution">
    <text evidence="2">The sequence shown here is derived from an EMBL/GenBank/DDBJ whole genome shotgun (WGS) entry which is preliminary data.</text>
</comment>
<proteinExistence type="predicted"/>